<comment type="caution">
    <text evidence="2">The sequence shown here is derived from an EMBL/GenBank/DDBJ whole genome shotgun (WGS) entry which is preliminary data.</text>
</comment>
<reference evidence="2" key="1">
    <citation type="submission" date="2023-06" db="EMBL/GenBank/DDBJ databases">
        <title>Conoideocrella luteorostrata (Hypocreales: Clavicipitaceae), a potential biocontrol fungus for elongate hemlock scale in United States Christmas tree production areas.</title>
        <authorList>
            <person name="Barrett H."/>
            <person name="Lovett B."/>
            <person name="Macias A.M."/>
            <person name="Stajich J.E."/>
            <person name="Kasson M.T."/>
        </authorList>
    </citation>
    <scope>NUCLEOTIDE SEQUENCE</scope>
    <source>
        <strain evidence="2">ARSEF 14590</strain>
    </source>
</reference>
<feature type="signal peptide" evidence="1">
    <location>
        <begin position="1"/>
        <end position="20"/>
    </location>
</feature>
<accession>A0AAJ0CKC5</accession>
<protein>
    <submittedName>
        <fullName evidence="2">Uncharacterized protein</fullName>
    </submittedName>
</protein>
<dbReference type="EMBL" id="JASWJB010000160">
    <property type="protein sequence ID" value="KAK2594661.1"/>
    <property type="molecule type" value="Genomic_DNA"/>
</dbReference>
<proteinExistence type="predicted"/>
<keyword evidence="1" id="KW-0732">Signal</keyword>
<name>A0AAJ0CKC5_9HYPO</name>
<dbReference type="GO" id="GO:0008237">
    <property type="term" value="F:metallopeptidase activity"/>
    <property type="evidence" value="ECO:0007669"/>
    <property type="project" value="InterPro"/>
</dbReference>
<feature type="chain" id="PRO_5042515410" evidence="1">
    <location>
        <begin position="21"/>
        <end position="361"/>
    </location>
</feature>
<evidence type="ECO:0000313" key="2">
    <source>
        <dbReference type="EMBL" id="KAK2594661.1"/>
    </source>
</evidence>
<dbReference type="SUPFAM" id="SSF55486">
    <property type="entry name" value="Metalloproteases ('zincins'), catalytic domain"/>
    <property type="match status" value="1"/>
</dbReference>
<evidence type="ECO:0000313" key="3">
    <source>
        <dbReference type="Proteomes" id="UP001251528"/>
    </source>
</evidence>
<sequence>MLLSLTAVLATCFMAGPASAGSRLWEAPIYQIRGNATIHEKRAVSVVPGSGAADTRLWPDKTITYGFADTTAKNKLKAMFVSGSNVWNGLSAHGFKYKEVSEKNCKSDRMNCLLVHYNANGLLSSTVAKPPKVASDTDYEGPTMHLSDSFAVGNRNPILNIAHEIGHAWGLYHEHQNEGRWKTSPEHGGGQTTWGGYTGNTFHTNRFVCRNLKDYTKKLAEVQSQPNAEINAELMCTSFPTAARLKFSAMEWLPVNLVGKKADHDFDPDSLMLYPSRAGGIGDASENSDSRLPVLTYADGSEIPIRQGPSNMDIARLVELYGTTSRGASEPYNKKGSKLENLFRKVRAGSSRAGDTKGGLC</sequence>
<dbReference type="InterPro" id="IPR024079">
    <property type="entry name" value="MetalloPept_cat_dom_sf"/>
</dbReference>
<evidence type="ECO:0000256" key="1">
    <source>
        <dbReference type="SAM" id="SignalP"/>
    </source>
</evidence>
<gene>
    <name evidence="2" type="ORF">QQS21_007637</name>
</gene>
<keyword evidence="3" id="KW-1185">Reference proteome</keyword>
<organism evidence="2 3">
    <name type="scientific">Conoideocrella luteorostrata</name>
    <dbReference type="NCBI Taxonomy" id="1105319"/>
    <lineage>
        <taxon>Eukaryota</taxon>
        <taxon>Fungi</taxon>
        <taxon>Dikarya</taxon>
        <taxon>Ascomycota</taxon>
        <taxon>Pezizomycotina</taxon>
        <taxon>Sordariomycetes</taxon>
        <taxon>Hypocreomycetidae</taxon>
        <taxon>Hypocreales</taxon>
        <taxon>Clavicipitaceae</taxon>
        <taxon>Conoideocrella</taxon>
    </lineage>
</organism>
<dbReference type="Proteomes" id="UP001251528">
    <property type="component" value="Unassembled WGS sequence"/>
</dbReference>
<dbReference type="AlphaFoldDB" id="A0AAJ0CKC5"/>
<dbReference type="Gene3D" id="3.40.390.10">
    <property type="entry name" value="Collagenase (Catalytic Domain)"/>
    <property type="match status" value="1"/>
</dbReference>